<keyword evidence="2" id="KW-0808">Transferase</keyword>
<dbReference type="SUPFAM" id="SSF53448">
    <property type="entry name" value="Nucleotide-diphospho-sugar transferases"/>
    <property type="match status" value="1"/>
</dbReference>
<evidence type="ECO:0000313" key="3">
    <source>
        <dbReference type="Proteomes" id="UP000256999"/>
    </source>
</evidence>
<dbReference type="PANTHER" id="PTHR43685">
    <property type="entry name" value="GLYCOSYLTRANSFERASE"/>
    <property type="match status" value="1"/>
</dbReference>
<sequence>MSSYKKVIEMRHNSTLVTVYIATHNRVDLLLRAVHSVLSQSYSNIELIVADDGSSDNTYEQLKPLIDNNQVVYVKNDTPQGACVARNLAIDIAKGEYITGMDDDDTMEPNRIEHLVTEYRSGNYSCIASSIKERTPQGDIVRKMDVGDVTLNSLLHYNILGNQVLTKTSNLRGIGGFDPKMPAFQDYDTWVRLVAKYGTARKSSVASYVWYTDHAYGRISESSDRRKKAFDLFYAKHEHLMSSAHKSSFVILKRKLVNDSYGTLDFIRHTNKGNWKASLSLFINQNFKFVKYLLDLTRTKLNSK</sequence>
<dbReference type="AlphaFoldDB" id="A0A3E0UFI8"/>
<dbReference type="InterPro" id="IPR001173">
    <property type="entry name" value="Glyco_trans_2-like"/>
</dbReference>
<feature type="domain" description="Glycosyltransferase 2-like" evidence="1">
    <location>
        <begin position="18"/>
        <end position="143"/>
    </location>
</feature>
<dbReference type="Gene3D" id="3.90.550.10">
    <property type="entry name" value="Spore Coat Polysaccharide Biosynthesis Protein SpsA, Chain A"/>
    <property type="match status" value="1"/>
</dbReference>
<protein>
    <submittedName>
        <fullName evidence="2">Glycosyltransferase</fullName>
    </submittedName>
</protein>
<gene>
    <name evidence="2" type="ORF">DXX92_05740</name>
</gene>
<dbReference type="Proteomes" id="UP000256999">
    <property type="component" value="Unassembled WGS sequence"/>
</dbReference>
<dbReference type="Pfam" id="PF00535">
    <property type="entry name" value="Glycos_transf_2"/>
    <property type="match status" value="1"/>
</dbReference>
<accession>A0A3E0UFI8</accession>
<proteinExistence type="predicted"/>
<dbReference type="CDD" id="cd00761">
    <property type="entry name" value="Glyco_tranf_GTA_type"/>
    <property type="match status" value="1"/>
</dbReference>
<dbReference type="EMBL" id="QUOV01000001">
    <property type="protein sequence ID" value="REL34905.1"/>
    <property type="molecule type" value="Genomic_DNA"/>
</dbReference>
<evidence type="ECO:0000313" key="2">
    <source>
        <dbReference type="EMBL" id="REL34905.1"/>
    </source>
</evidence>
<reference evidence="2 3" key="1">
    <citation type="submission" date="2018-08" db="EMBL/GenBank/DDBJ databases">
        <title>Thalassotalea euphylliae genome.</title>
        <authorList>
            <person name="Summers S."/>
            <person name="Rice S.A."/>
            <person name="Freckelton M.L."/>
            <person name="Nedved B.T."/>
            <person name="Hadfield M.G."/>
        </authorList>
    </citation>
    <scope>NUCLEOTIDE SEQUENCE [LARGE SCALE GENOMIC DNA]</scope>
    <source>
        <strain evidence="2 3">H2</strain>
    </source>
</reference>
<dbReference type="OrthoDB" id="396512at2"/>
<name>A0A3E0UFI8_9GAMM</name>
<comment type="caution">
    <text evidence="2">The sequence shown here is derived from an EMBL/GenBank/DDBJ whole genome shotgun (WGS) entry which is preliminary data.</text>
</comment>
<organism evidence="2 3">
    <name type="scientific">Thalassotalea euphylliae</name>
    <dbReference type="NCBI Taxonomy" id="1655234"/>
    <lineage>
        <taxon>Bacteria</taxon>
        <taxon>Pseudomonadati</taxon>
        <taxon>Pseudomonadota</taxon>
        <taxon>Gammaproteobacteria</taxon>
        <taxon>Alteromonadales</taxon>
        <taxon>Colwelliaceae</taxon>
        <taxon>Thalassotalea</taxon>
    </lineage>
</organism>
<dbReference type="GO" id="GO:0016740">
    <property type="term" value="F:transferase activity"/>
    <property type="evidence" value="ECO:0007669"/>
    <property type="project" value="UniProtKB-KW"/>
</dbReference>
<dbReference type="InterPro" id="IPR050834">
    <property type="entry name" value="Glycosyltransf_2"/>
</dbReference>
<evidence type="ECO:0000259" key="1">
    <source>
        <dbReference type="Pfam" id="PF00535"/>
    </source>
</evidence>
<dbReference type="InterPro" id="IPR029044">
    <property type="entry name" value="Nucleotide-diphossugar_trans"/>
</dbReference>
<dbReference type="PANTHER" id="PTHR43685:SF2">
    <property type="entry name" value="GLYCOSYLTRANSFERASE 2-LIKE DOMAIN-CONTAINING PROTEIN"/>
    <property type="match status" value="1"/>
</dbReference>